<keyword evidence="1" id="KW-0812">Transmembrane</keyword>
<keyword evidence="1" id="KW-0472">Membrane</keyword>
<dbReference type="RefSeq" id="WP_209890455.1">
    <property type="nucleotide sequence ID" value="NZ_JAGGMR010000001.1"/>
</dbReference>
<organism evidence="2 3">
    <name type="scientific">Nocardia goodfellowii</name>
    <dbReference type="NCBI Taxonomy" id="882446"/>
    <lineage>
        <taxon>Bacteria</taxon>
        <taxon>Bacillati</taxon>
        <taxon>Actinomycetota</taxon>
        <taxon>Actinomycetes</taxon>
        <taxon>Mycobacteriales</taxon>
        <taxon>Nocardiaceae</taxon>
        <taxon>Nocardia</taxon>
    </lineage>
</organism>
<evidence type="ECO:0000256" key="1">
    <source>
        <dbReference type="SAM" id="Phobius"/>
    </source>
</evidence>
<sequence length="137" mass="14132">MTETQSVPPTERRSVAELVNDATEQLSRLIRDEIQLAKLELQSKGKRVGRGAGLAGAGAVLAFYGGAALIAAIICALAIPLDAWAAALIVGAVLLIAGAVLALLGKKDVQQAVPPVPEEAVAGVKRDIESIKDGSKR</sequence>
<dbReference type="SUPFAM" id="SSF103473">
    <property type="entry name" value="MFS general substrate transporter"/>
    <property type="match status" value="1"/>
</dbReference>
<name>A0ABS4QFE8_9NOCA</name>
<protein>
    <submittedName>
        <fullName evidence="2">Membrane protein</fullName>
    </submittedName>
</protein>
<dbReference type="EMBL" id="JAGGMR010000001">
    <property type="protein sequence ID" value="MBP2190392.1"/>
    <property type="molecule type" value="Genomic_DNA"/>
</dbReference>
<proteinExistence type="predicted"/>
<feature type="transmembrane region" description="Helical" evidence="1">
    <location>
        <begin position="52"/>
        <end position="79"/>
    </location>
</feature>
<dbReference type="InterPro" id="IPR009937">
    <property type="entry name" value="Phage_holin_3_6"/>
</dbReference>
<dbReference type="Pfam" id="PF07332">
    <property type="entry name" value="Phage_holin_3_6"/>
    <property type="match status" value="1"/>
</dbReference>
<keyword evidence="3" id="KW-1185">Reference proteome</keyword>
<evidence type="ECO:0000313" key="3">
    <source>
        <dbReference type="Proteomes" id="UP001519325"/>
    </source>
</evidence>
<evidence type="ECO:0000313" key="2">
    <source>
        <dbReference type="EMBL" id="MBP2190392.1"/>
    </source>
</evidence>
<feature type="transmembrane region" description="Helical" evidence="1">
    <location>
        <begin position="85"/>
        <end position="104"/>
    </location>
</feature>
<accession>A0ABS4QFE8</accession>
<gene>
    <name evidence="2" type="ORF">BJ987_003293</name>
</gene>
<dbReference type="InterPro" id="IPR036259">
    <property type="entry name" value="MFS_trans_sf"/>
</dbReference>
<comment type="caution">
    <text evidence="2">The sequence shown here is derived from an EMBL/GenBank/DDBJ whole genome shotgun (WGS) entry which is preliminary data.</text>
</comment>
<dbReference type="Proteomes" id="UP001519325">
    <property type="component" value="Unassembled WGS sequence"/>
</dbReference>
<keyword evidence="1" id="KW-1133">Transmembrane helix</keyword>
<reference evidence="2 3" key="1">
    <citation type="submission" date="2021-03" db="EMBL/GenBank/DDBJ databases">
        <title>Sequencing the genomes of 1000 actinobacteria strains.</title>
        <authorList>
            <person name="Klenk H.-P."/>
        </authorList>
    </citation>
    <scope>NUCLEOTIDE SEQUENCE [LARGE SCALE GENOMIC DNA]</scope>
    <source>
        <strain evidence="2 3">DSM 45516</strain>
    </source>
</reference>